<dbReference type="Gene3D" id="1.25.40.20">
    <property type="entry name" value="Ankyrin repeat-containing domain"/>
    <property type="match status" value="4"/>
</dbReference>
<feature type="repeat" description="ANK" evidence="3">
    <location>
        <begin position="212"/>
        <end position="244"/>
    </location>
</feature>
<dbReference type="PROSITE" id="PS50088">
    <property type="entry name" value="ANK_REPEAT"/>
    <property type="match status" value="7"/>
</dbReference>
<feature type="repeat" description="ANK" evidence="3">
    <location>
        <begin position="113"/>
        <end position="145"/>
    </location>
</feature>
<name>A0ABM1EFF0_PRICU</name>
<keyword evidence="2 3" id="KW-0040">ANK repeat</keyword>
<protein>
    <submittedName>
        <fullName evidence="5">Uncharacterized protein LOC106811728</fullName>
    </submittedName>
</protein>
<organism evidence="4 5">
    <name type="scientific">Priapulus caudatus</name>
    <name type="common">Priapulid worm</name>
    <dbReference type="NCBI Taxonomy" id="37621"/>
    <lineage>
        <taxon>Eukaryota</taxon>
        <taxon>Metazoa</taxon>
        <taxon>Ecdysozoa</taxon>
        <taxon>Scalidophora</taxon>
        <taxon>Priapulida</taxon>
        <taxon>Priapulimorpha</taxon>
        <taxon>Priapulimorphida</taxon>
        <taxon>Priapulidae</taxon>
        <taxon>Priapulus</taxon>
    </lineage>
</organism>
<dbReference type="SMART" id="SM00248">
    <property type="entry name" value="ANK"/>
    <property type="match status" value="8"/>
</dbReference>
<dbReference type="InterPro" id="IPR050889">
    <property type="entry name" value="Dendritic_Spine_Reg/Scaffold"/>
</dbReference>
<feature type="repeat" description="ANK" evidence="3">
    <location>
        <begin position="80"/>
        <end position="112"/>
    </location>
</feature>
<feature type="repeat" description="ANK" evidence="3">
    <location>
        <begin position="146"/>
        <end position="178"/>
    </location>
</feature>
<evidence type="ECO:0000313" key="4">
    <source>
        <dbReference type="Proteomes" id="UP000695022"/>
    </source>
</evidence>
<dbReference type="SMART" id="SM01265">
    <property type="entry name" value="Mab-21"/>
    <property type="match status" value="1"/>
</dbReference>
<dbReference type="Proteomes" id="UP000695022">
    <property type="component" value="Unplaced"/>
</dbReference>
<accession>A0ABM1EFF0</accession>
<sequence length="769" mass="82698">MSSNDMPAREPTIVLNRRLLLAAASGHTDTVTTLLTAGASLEAGDDDGFTALILAAGSGHTDTVTVLITAGANLEVADKDGCTALMLAAGTGHTDTVTLLITAGANLEVVDYDGYTALMVAVVSVHSDTVTVLASAGASLEAANKDGCTALILAASSGHTDTVTTLVKCGASLEAADNDDCTALMTAVGSGHTDAVMILVTAGASLEASGQDGYTALILAASGGHSDIVARLVTAGANLEAVGHDGWTALVCAVDHGHTETVTVLLAASARQKSAQLAYQVSARRACEVTLNDGYRKAAGELLSYLYLGELESRCYCDVEATTSRNDVNSVTSRARVRRVRSLTDVWELEGVGRLRHPEECAQIRLAVLELMGRVSEEISAADPEFSCKPVLVGSTANRTKAGLPDEYDFMFELDKFTGNVLIEETDTPGIVRVRDCHDCKCLLVDLKEQFVQVLCPAMASVMHKSASSPLKFSRTSRPVEWNKVCTQFNLVYAAGDAYKNLSISVDITPSIQVSGKPAGATDRFPVDYHYHVVPKPVVGSDEYWSVCSAKAESLLITGFPQIYRQALIVVKALLDAGIQDYDEKIRNLANDNNLRKNVEVYRLRLNAIDIIRLFIATRSKPKSLIDSYFLKLALLHVYSIMSSGDSSSHVKLSEIVRELFMFIETCQTKGELKHPLIPSIDVLAEDKGKLIEHVPAGYLRMKAVKAVLARLDDGPLVSNSGLLHLSAEEVWQQMEESVRSAWPDEVELVHGFLAEAWDFLRNTYEKAE</sequence>
<dbReference type="InterPro" id="IPR036770">
    <property type="entry name" value="Ankyrin_rpt-contain_sf"/>
</dbReference>
<evidence type="ECO:0000313" key="5">
    <source>
        <dbReference type="RefSeq" id="XP_014670921.1"/>
    </source>
</evidence>
<dbReference type="GeneID" id="106811728"/>
<dbReference type="SUPFAM" id="SSF48403">
    <property type="entry name" value="Ankyrin repeat"/>
    <property type="match status" value="1"/>
</dbReference>
<evidence type="ECO:0000256" key="1">
    <source>
        <dbReference type="ARBA" id="ARBA00022737"/>
    </source>
</evidence>
<feature type="repeat" description="ANK" evidence="3">
    <location>
        <begin position="179"/>
        <end position="211"/>
    </location>
</feature>
<dbReference type="PANTHER" id="PTHR24166">
    <property type="entry name" value="ROLLING PEBBLES, ISOFORM B"/>
    <property type="match status" value="1"/>
</dbReference>
<gene>
    <name evidence="5" type="primary">LOC106811728</name>
</gene>
<keyword evidence="4" id="KW-1185">Reference proteome</keyword>
<dbReference type="Gene3D" id="1.10.1410.40">
    <property type="match status" value="1"/>
</dbReference>
<keyword evidence="1" id="KW-0677">Repeat</keyword>
<feature type="repeat" description="ANK" evidence="3">
    <location>
        <begin position="19"/>
        <end position="46"/>
    </location>
</feature>
<dbReference type="Pfam" id="PF12796">
    <property type="entry name" value="Ank_2"/>
    <property type="match status" value="3"/>
</dbReference>
<evidence type="ECO:0000256" key="2">
    <source>
        <dbReference type="ARBA" id="ARBA00023043"/>
    </source>
</evidence>
<dbReference type="Gene3D" id="3.30.460.90">
    <property type="match status" value="1"/>
</dbReference>
<dbReference type="PANTHER" id="PTHR24166:SF48">
    <property type="entry name" value="PROTEIN VAPYRIN"/>
    <property type="match status" value="1"/>
</dbReference>
<dbReference type="InterPro" id="IPR024810">
    <property type="entry name" value="MAB21L/cGLR"/>
</dbReference>
<dbReference type="InterPro" id="IPR002110">
    <property type="entry name" value="Ankyrin_rpt"/>
</dbReference>
<dbReference type="PROSITE" id="PS50297">
    <property type="entry name" value="ANK_REP_REGION"/>
    <property type="match status" value="5"/>
</dbReference>
<reference evidence="5" key="1">
    <citation type="submission" date="2025-08" db="UniProtKB">
        <authorList>
            <consortium name="RefSeq"/>
        </authorList>
    </citation>
    <scope>IDENTIFICATION</scope>
</reference>
<evidence type="ECO:0000256" key="3">
    <source>
        <dbReference type="PROSITE-ProRule" id="PRU00023"/>
    </source>
</evidence>
<dbReference type="RefSeq" id="XP_014670921.1">
    <property type="nucleotide sequence ID" value="XM_014815435.1"/>
</dbReference>
<feature type="repeat" description="ANK" evidence="3">
    <location>
        <begin position="47"/>
        <end position="79"/>
    </location>
</feature>
<proteinExistence type="predicted"/>